<keyword evidence="1" id="KW-0813">Transport</keyword>
<evidence type="ECO:0000256" key="1">
    <source>
        <dbReference type="ARBA" id="ARBA00022448"/>
    </source>
</evidence>
<evidence type="ECO:0000313" key="10">
    <source>
        <dbReference type="EMBL" id="GAX88284.1"/>
    </source>
</evidence>
<dbReference type="InterPro" id="IPR003593">
    <property type="entry name" value="AAA+_ATPase"/>
</dbReference>
<evidence type="ECO:0000313" key="11">
    <source>
        <dbReference type="Proteomes" id="UP000217944"/>
    </source>
</evidence>
<dbReference type="PROSITE" id="PS50893">
    <property type="entry name" value="ABC_TRANSPORTER_2"/>
    <property type="match status" value="1"/>
</dbReference>
<evidence type="ECO:0000256" key="2">
    <source>
        <dbReference type="ARBA" id="ARBA00022475"/>
    </source>
</evidence>
<evidence type="ECO:0000256" key="7">
    <source>
        <dbReference type="ARBA" id="ARBA00023065"/>
    </source>
</evidence>
<dbReference type="InterPro" id="IPR015853">
    <property type="entry name" value="ABC_transpr_FbpC"/>
</dbReference>
<evidence type="ECO:0000259" key="9">
    <source>
        <dbReference type="PROSITE" id="PS50893"/>
    </source>
</evidence>
<dbReference type="GO" id="GO:0005524">
    <property type="term" value="F:ATP binding"/>
    <property type="evidence" value="ECO:0007669"/>
    <property type="project" value="UniProtKB-KW"/>
</dbReference>
<keyword evidence="8" id="KW-0472">Membrane</keyword>
<comment type="caution">
    <text evidence="10">The sequence shown here is derived from an EMBL/GenBank/DDBJ whole genome shotgun (WGS) entry which is preliminary data.</text>
</comment>
<dbReference type="GO" id="GO:0016887">
    <property type="term" value="F:ATP hydrolysis activity"/>
    <property type="evidence" value="ECO:0007669"/>
    <property type="project" value="InterPro"/>
</dbReference>
<dbReference type="GO" id="GO:0016020">
    <property type="term" value="C:membrane"/>
    <property type="evidence" value="ECO:0007669"/>
    <property type="project" value="InterPro"/>
</dbReference>
<dbReference type="EC" id="3.6.3.29" evidence="10"/>
<gene>
    <name evidence="10" type="ORF">LNAT_P1580</name>
</gene>
<keyword evidence="10" id="KW-0378">Hydrolase</keyword>
<protein>
    <submittedName>
        <fullName evidence="10">Molybdate transport system ATP-binding protein</fullName>
        <ecNumber evidence="10">3.6.3.29</ecNumber>
    </submittedName>
</protein>
<dbReference type="InterPro" id="IPR017871">
    <property type="entry name" value="ABC_transporter-like_CS"/>
</dbReference>
<dbReference type="PANTHER" id="PTHR42781:SF4">
    <property type="entry name" value="SPERMIDINE_PUTRESCINE IMPORT ATP-BINDING PROTEIN POTA"/>
    <property type="match status" value="1"/>
</dbReference>
<dbReference type="Pfam" id="PF00005">
    <property type="entry name" value="ABC_tran"/>
    <property type="match status" value="1"/>
</dbReference>
<dbReference type="PROSITE" id="PS00211">
    <property type="entry name" value="ABC_TRANSPORTER_1"/>
    <property type="match status" value="1"/>
</dbReference>
<dbReference type="GO" id="GO:0015408">
    <property type="term" value="F:ABC-type ferric iron transporter activity"/>
    <property type="evidence" value="ECO:0007669"/>
    <property type="project" value="InterPro"/>
</dbReference>
<keyword evidence="11" id="KW-1185">Reference proteome</keyword>
<keyword evidence="4" id="KW-0547">Nucleotide-binding</keyword>
<dbReference type="Proteomes" id="UP000217944">
    <property type="component" value="Unassembled WGS sequence"/>
</dbReference>
<keyword evidence="6" id="KW-0408">Iron</keyword>
<dbReference type="InterPro" id="IPR003439">
    <property type="entry name" value="ABC_transporter-like_ATP-bd"/>
</dbReference>
<dbReference type="SMART" id="SM00382">
    <property type="entry name" value="AAA"/>
    <property type="match status" value="1"/>
</dbReference>
<feature type="domain" description="ABC transporter" evidence="9">
    <location>
        <begin position="8"/>
        <end position="235"/>
    </location>
</feature>
<dbReference type="AlphaFoldDB" id="A0A292YI99"/>
<dbReference type="InterPro" id="IPR027417">
    <property type="entry name" value="P-loop_NTPase"/>
</dbReference>
<proteinExistence type="predicted"/>
<evidence type="ECO:0000256" key="5">
    <source>
        <dbReference type="ARBA" id="ARBA00022840"/>
    </source>
</evidence>
<evidence type="ECO:0000256" key="8">
    <source>
        <dbReference type="ARBA" id="ARBA00023136"/>
    </source>
</evidence>
<reference evidence="10 11" key="1">
    <citation type="journal article" date="2017" name="Syst. Appl. Microbiol.">
        <title>Lebetimonas natsushimae sp. nov., a novel strictly anaerobic, moderately thermophilic chemoautotroph isolated from a deep-sea hydrothermal vent polychaete nest in the Mid-Okinawa Trough.</title>
        <authorList>
            <person name="Nagata R."/>
            <person name="Takaki Y."/>
            <person name="Tame A."/>
            <person name="Nunoura T."/>
            <person name="Muto H."/>
            <person name="Mino S."/>
            <person name="Sawayama S."/>
            <person name="Takai K."/>
            <person name="Nakagawa S."/>
        </authorList>
    </citation>
    <scope>NUCLEOTIDE SEQUENCE [LARGE SCALE GENOMIC DNA]</scope>
    <source>
        <strain evidence="10 11">HS1857</strain>
    </source>
</reference>
<keyword evidence="2" id="KW-1003">Cell membrane</keyword>
<keyword evidence="5 10" id="KW-0067">ATP-binding</keyword>
<evidence type="ECO:0000256" key="3">
    <source>
        <dbReference type="ARBA" id="ARBA00022496"/>
    </source>
</evidence>
<accession>A0A292YI99</accession>
<dbReference type="SUPFAM" id="SSF52540">
    <property type="entry name" value="P-loop containing nucleoside triphosphate hydrolases"/>
    <property type="match status" value="1"/>
</dbReference>
<keyword evidence="3" id="KW-0410">Iron transport</keyword>
<evidence type="ECO:0000256" key="4">
    <source>
        <dbReference type="ARBA" id="ARBA00022741"/>
    </source>
</evidence>
<evidence type="ECO:0000256" key="6">
    <source>
        <dbReference type="ARBA" id="ARBA00023004"/>
    </source>
</evidence>
<dbReference type="Gene3D" id="3.40.50.300">
    <property type="entry name" value="P-loop containing nucleotide triphosphate hydrolases"/>
    <property type="match status" value="1"/>
</dbReference>
<organism evidence="10 11">
    <name type="scientific">Lebetimonas natsushimae</name>
    <dbReference type="NCBI Taxonomy" id="1936991"/>
    <lineage>
        <taxon>Bacteria</taxon>
        <taxon>Pseudomonadati</taxon>
        <taxon>Campylobacterota</taxon>
        <taxon>Epsilonproteobacteria</taxon>
        <taxon>Nautiliales</taxon>
        <taxon>Nautiliaceae</taxon>
        <taxon>Lebetimonas</taxon>
    </lineage>
</organism>
<dbReference type="CDD" id="cd03259">
    <property type="entry name" value="ABC_Carb_Solutes_like"/>
    <property type="match status" value="1"/>
</dbReference>
<name>A0A292YI99_9BACT</name>
<sequence>MKEKRKNMNYFKINKKLHGSLGDMVLNVEFSLEKGDFLAIMGESGSGKTTLLRIIAGLEKSNSKIIVDNEIWQDEKNFLPPQKRKIGFVFQDYALFPNMNVIENLLYVQKDKKLAEFLLEITNLKELKNRFPNTLSGGQKQRVALARALMRKPKILLMDEPFSALDPSMRESLQKEIFLLHKEFNLTTIMVSHSPSEIYKLSNKVIEIKQGKIIKNSNTKEVLLKHSGSAKFAFEAKILDLKKSDIINIAIISIGNQISEIVITNKEAKNLKIGDSVIVSTKAFHPNIKKIK</sequence>
<dbReference type="InterPro" id="IPR050093">
    <property type="entry name" value="ABC_SmlMolc_Importer"/>
</dbReference>
<dbReference type="EMBL" id="BDME01000007">
    <property type="protein sequence ID" value="GAX88284.1"/>
    <property type="molecule type" value="Genomic_DNA"/>
</dbReference>
<dbReference type="PANTHER" id="PTHR42781">
    <property type="entry name" value="SPERMIDINE/PUTRESCINE IMPORT ATP-BINDING PROTEIN POTA"/>
    <property type="match status" value="1"/>
</dbReference>
<keyword evidence="7" id="KW-0406">Ion transport</keyword>